<dbReference type="OrthoDB" id="8907867at2759"/>
<feature type="chain" id="PRO_5044651227" evidence="2">
    <location>
        <begin position="24"/>
        <end position="235"/>
    </location>
</feature>
<dbReference type="Proteomes" id="UP000515145">
    <property type="component" value="Chromosome 8"/>
</dbReference>
<evidence type="ECO:0000313" key="5">
    <source>
        <dbReference type="RefSeq" id="XP_028268195.1"/>
    </source>
</evidence>
<gene>
    <name evidence="4 5" type="primary">LOC114440105</name>
</gene>
<sequence>MEASWLPVLVSAAVLLAIILLAAVCLDCGNKGPMASIRQASGDYMPSTDFRIIHSSHTTTTLNSIHSPSHLLSPYPTSVDAGIQRHRSFTPTETESNPSYENPGIAGPESLDSDCEDPGYIVVLADGQDPPPNASRASTPSSDANHEYVNVKTPSTSTIEDTDYQNVEPLHELNTIPRYENPDIGSGVPPAVIPALLAHCDSNEDESSDDDEGNYVNQPMDIQPAQCMMGRVNDL</sequence>
<reference evidence="4 5" key="1">
    <citation type="submission" date="2025-04" db="UniProtKB">
        <authorList>
            <consortium name="RefSeq"/>
        </authorList>
    </citation>
    <scope>IDENTIFICATION</scope>
</reference>
<dbReference type="AlphaFoldDB" id="A0A6P7IJ27"/>
<organism evidence="3 5">
    <name type="scientific">Parambassis ranga</name>
    <name type="common">Indian glassy fish</name>
    <dbReference type="NCBI Taxonomy" id="210632"/>
    <lineage>
        <taxon>Eukaryota</taxon>
        <taxon>Metazoa</taxon>
        <taxon>Chordata</taxon>
        <taxon>Craniata</taxon>
        <taxon>Vertebrata</taxon>
        <taxon>Euteleostomi</taxon>
        <taxon>Actinopterygii</taxon>
        <taxon>Neopterygii</taxon>
        <taxon>Teleostei</taxon>
        <taxon>Neoteleostei</taxon>
        <taxon>Acanthomorphata</taxon>
        <taxon>Ovalentaria</taxon>
        <taxon>Ambassidae</taxon>
        <taxon>Parambassis</taxon>
    </lineage>
</organism>
<feature type="signal peptide" evidence="2">
    <location>
        <begin position="1"/>
        <end position="23"/>
    </location>
</feature>
<name>A0A6P7IJ27_9TELE</name>
<evidence type="ECO:0000256" key="1">
    <source>
        <dbReference type="SAM" id="MobiDB-lite"/>
    </source>
</evidence>
<protein>
    <submittedName>
        <fullName evidence="4 5">Uncharacterized protein LOC114440105 isoform X1</fullName>
    </submittedName>
</protein>
<feature type="compositionally biased region" description="Polar residues" evidence="1">
    <location>
        <begin position="89"/>
        <end position="100"/>
    </location>
</feature>
<dbReference type="RefSeq" id="XP_028268195.1">
    <property type="nucleotide sequence ID" value="XM_028412394.1"/>
</dbReference>
<accession>A0A6P7IJ27</accession>
<evidence type="ECO:0000256" key="2">
    <source>
        <dbReference type="SAM" id="SignalP"/>
    </source>
</evidence>
<evidence type="ECO:0000313" key="4">
    <source>
        <dbReference type="RefSeq" id="XP_028268193.1"/>
    </source>
</evidence>
<evidence type="ECO:0000313" key="3">
    <source>
        <dbReference type="Proteomes" id="UP000515145"/>
    </source>
</evidence>
<keyword evidence="3" id="KW-1185">Reference proteome</keyword>
<dbReference type="GeneID" id="114440105"/>
<feature type="region of interest" description="Disordered" evidence="1">
    <location>
        <begin position="89"/>
        <end position="148"/>
    </location>
</feature>
<proteinExistence type="predicted"/>
<keyword evidence="2" id="KW-0732">Signal</keyword>
<dbReference type="RefSeq" id="XP_028268193.1">
    <property type="nucleotide sequence ID" value="XM_028412392.1"/>
</dbReference>